<comment type="caution">
    <text evidence="14">The sequence shown here is derived from an EMBL/GenBank/DDBJ whole genome shotgun (WGS) entry which is preliminary data.</text>
</comment>
<dbReference type="SUPFAM" id="SSF51735">
    <property type="entry name" value="NAD(P)-binding Rossmann-fold domains"/>
    <property type="match status" value="1"/>
</dbReference>
<accession>A0ABQ3VG09</accession>
<dbReference type="PANTHER" id="PTHR43331">
    <property type="entry name" value="HOMOSERINE DEHYDROGENASE"/>
    <property type="match status" value="1"/>
</dbReference>
<comment type="pathway">
    <text evidence="2 10">Amino-acid biosynthesis; L-methionine biosynthesis via de novo pathway; L-homoserine from L-aspartate: step 3/3.</text>
</comment>
<keyword evidence="9 10" id="KW-0486">Methionine biosynthesis</keyword>
<comment type="pathway">
    <text evidence="1 10">Amino-acid biosynthesis; L-threonine biosynthesis; L-threonine from L-aspartate: step 3/5.</text>
</comment>
<comment type="similarity">
    <text evidence="3 11">Belongs to the homoserine dehydrogenase family.</text>
</comment>
<dbReference type="Pfam" id="PF00742">
    <property type="entry name" value="Homoserine_dh"/>
    <property type="match status" value="1"/>
</dbReference>
<dbReference type="PANTHER" id="PTHR43331:SF1">
    <property type="entry name" value="HOMOSERINE DEHYDROGENASE"/>
    <property type="match status" value="1"/>
</dbReference>
<keyword evidence="7 10" id="KW-0791">Threonine biosynthesis</keyword>
<feature type="domain" description="Aspartate/homoserine dehydrogenase NAD-binding" evidence="13">
    <location>
        <begin position="10"/>
        <end position="147"/>
    </location>
</feature>
<protein>
    <recommendedName>
        <fullName evidence="5 10">Homoserine dehydrogenase</fullName>
        <ecNumber evidence="4 10">1.1.1.3</ecNumber>
    </recommendedName>
</protein>
<evidence type="ECO:0000256" key="8">
    <source>
        <dbReference type="ARBA" id="ARBA00023002"/>
    </source>
</evidence>
<evidence type="ECO:0000256" key="10">
    <source>
        <dbReference type="RuleBase" id="RU000579"/>
    </source>
</evidence>
<gene>
    <name evidence="14" type="ORF">KSZ_26700</name>
</gene>
<evidence type="ECO:0000313" key="14">
    <source>
        <dbReference type="EMBL" id="GHO84664.1"/>
    </source>
</evidence>
<evidence type="ECO:0000259" key="12">
    <source>
        <dbReference type="Pfam" id="PF00742"/>
    </source>
</evidence>
<dbReference type="EC" id="1.1.1.3" evidence="4 10"/>
<evidence type="ECO:0000256" key="5">
    <source>
        <dbReference type="ARBA" id="ARBA00013376"/>
    </source>
</evidence>
<keyword evidence="15" id="KW-1185">Reference proteome</keyword>
<dbReference type="EMBL" id="BNJJ01000006">
    <property type="protein sequence ID" value="GHO84664.1"/>
    <property type="molecule type" value="Genomic_DNA"/>
</dbReference>
<dbReference type="SUPFAM" id="SSF55347">
    <property type="entry name" value="Glyceraldehyde-3-phosphate dehydrogenase-like, C-terminal domain"/>
    <property type="match status" value="1"/>
</dbReference>
<dbReference type="Gene3D" id="3.30.360.10">
    <property type="entry name" value="Dihydrodipicolinate Reductase, domain 2"/>
    <property type="match status" value="1"/>
</dbReference>
<evidence type="ECO:0000259" key="13">
    <source>
        <dbReference type="Pfam" id="PF03447"/>
    </source>
</evidence>
<evidence type="ECO:0000256" key="11">
    <source>
        <dbReference type="RuleBase" id="RU004171"/>
    </source>
</evidence>
<evidence type="ECO:0000256" key="2">
    <source>
        <dbReference type="ARBA" id="ARBA00005062"/>
    </source>
</evidence>
<dbReference type="Proteomes" id="UP000635565">
    <property type="component" value="Unassembled WGS sequence"/>
</dbReference>
<dbReference type="InterPro" id="IPR022697">
    <property type="entry name" value="HDH_short"/>
</dbReference>
<dbReference type="RefSeq" id="WP_201362270.1">
    <property type="nucleotide sequence ID" value="NZ_BNJJ01000006.1"/>
</dbReference>
<dbReference type="InterPro" id="IPR001342">
    <property type="entry name" value="HDH_cat"/>
</dbReference>
<dbReference type="InterPro" id="IPR019811">
    <property type="entry name" value="HDH_CS"/>
</dbReference>
<evidence type="ECO:0000256" key="3">
    <source>
        <dbReference type="ARBA" id="ARBA00006753"/>
    </source>
</evidence>
<dbReference type="InterPro" id="IPR036291">
    <property type="entry name" value="NAD(P)-bd_dom_sf"/>
</dbReference>
<evidence type="ECO:0000313" key="15">
    <source>
        <dbReference type="Proteomes" id="UP000635565"/>
    </source>
</evidence>
<sequence>MKTYNLCLLGFGNVGRALLRLLQEKTVELRERYHIDWRLTGVATRRLGWLANPEGLDVSALLAEQFEHIQTVEAGNNVRDWLAAGKADALFELTSLNVESGQPAIEHIRAALEHGAHAITANKGTVVHGYHELQELAQRQQRRFLFEATVMGGAPIFSLFASSLPAANIVRFRGLLNSTSNVIIAEIERGKSFEHAVQTAQELGIAETDPSADIDGWDAAVKVSAIATVLMDAPIPLEQIEVEGIRHLDAAQVQAARAAGTPYKLVAQIEKNEDGIKAFVKPLPLPAHDPLAAVTGGSMLAHFELDVLPGLTITLDVPDNGPAGPLGPAVTAYDVLADFIRAVQSEQRV</sequence>
<keyword evidence="10" id="KW-0521">NADP</keyword>
<evidence type="ECO:0000256" key="1">
    <source>
        <dbReference type="ARBA" id="ARBA00005056"/>
    </source>
</evidence>
<reference evidence="14 15" key="1">
    <citation type="journal article" date="2021" name="Int. J. Syst. Evol. Microbiol.">
        <title>Reticulibacter mediterranei gen. nov., sp. nov., within the new family Reticulibacteraceae fam. nov., and Ktedonospora formicarum gen. nov., sp. nov., Ktedonobacter robiniae sp. nov., Dictyobacter formicarum sp. nov. and Dictyobacter arantiisoli sp. nov., belonging to the class Ktedonobacteria.</title>
        <authorList>
            <person name="Yabe S."/>
            <person name="Zheng Y."/>
            <person name="Wang C.M."/>
            <person name="Sakai Y."/>
            <person name="Abe K."/>
            <person name="Yokota A."/>
            <person name="Donadio S."/>
            <person name="Cavaletti L."/>
            <person name="Monciardini P."/>
        </authorList>
    </citation>
    <scope>NUCLEOTIDE SEQUENCE [LARGE SCALE GENOMIC DNA]</scope>
    <source>
        <strain evidence="14 15">SOSP1-9</strain>
    </source>
</reference>
<evidence type="ECO:0000256" key="9">
    <source>
        <dbReference type="ARBA" id="ARBA00023167"/>
    </source>
</evidence>
<proteinExistence type="inferred from homology"/>
<feature type="domain" description="Homoserine dehydrogenase catalytic" evidence="12">
    <location>
        <begin position="155"/>
        <end position="340"/>
    </location>
</feature>
<comment type="catalytic activity">
    <reaction evidence="10">
        <text>L-homoserine + NADP(+) = L-aspartate 4-semialdehyde + NADPH + H(+)</text>
        <dbReference type="Rhea" id="RHEA:15761"/>
        <dbReference type="ChEBI" id="CHEBI:15378"/>
        <dbReference type="ChEBI" id="CHEBI:57476"/>
        <dbReference type="ChEBI" id="CHEBI:57783"/>
        <dbReference type="ChEBI" id="CHEBI:58349"/>
        <dbReference type="ChEBI" id="CHEBI:537519"/>
        <dbReference type="EC" id="1.1.1.3"/>
    </reaction>
</comment>
<evidence type="ECO:0000256" key="4">
    <source>
        <dbReference type="ARBA" id="ARBA00013213"/>
    </source>
</evidence>
<keyword evidence="8 10" id="KW-0560">Oxidoreductase</keyword>
<dbReference type="PROSITE" id="PS01042">
    <property type="entry name" value="HOMOSER_DHGENASE"/>
    <property type="match status" value="1"/>
</dbReference>
<dbReference type="Pfam" id="PF03447">
    <property type="entry name" value="NAD_binding_3"/>
    <property type="match status" value="1"/>
</dbReference>
<dbReference type="PIRSF" id="PIRSF036497">
    <property type="entry name" value="HDH_short"/>
    <property type="match status" value="1"/>
</dbReference>
<dbReference type="Gene3D" id="3.40.50.720">
    <property type="entry name" value="NAD(P)-binding Rossmann-like Domain"/>
    <property type="match status" value="1"/>
</dbReference>
<evidence type="ECO:0000256" key="7">
    <source>
        <dbReference type="ARBA" id="ARBA00022697"/>
    </source>
</evidence>
<keyword evidence="6 10" id="KW-0028">Amino-acid biosynthesis</keyword>
<evidence type="ECO:0000256" key="6">
    <source>
        <dbReference type="ARBA" id="ARBA00022605"/>
    </source>
</evidence>
<organism evidence="14 15">
    <name type="scientific">Dictyobacter formicarum</name>
    <dbReference type="NCBI Taxonomy" id="2778368"/>
    <lineage>
        <taxon>Bacteria</taxon>
        <taxon>Bacillati</taxon>
        <taxon>Chloroflexota</taxon>
        <taxon>Ktedonobacteria</taxon>
        <taxon>Ktedonobacterales</taxon>
        <taxon>Dictyobacteraceae</taxon>
        <taxon>Dictyobacter</taxon>
    </lineage>
</organism>
<dbReference type="InterPro" id="IPR005106">
    <property type="entry name" value="Asp/hSer_DH_NAD-bd"/>
</dbReference>
<name>A0ABQ3VG09_9CHLR</name>